<sequence length="44" mass="4970">MCSKEHGKLCFEHLEKISDAQNNLPCQGQKTSSEVGVLYELKMD</sequence>
<evidence type="ECO:0000313" key="2">
    <source>
        <dbReference type="Proteomes" id="UP000006241"/>
    </source>
</evidence>
<protein>
    <submittedName>
        <fullName evidence="1">Uncharacterized protein</fullName>
    </submittedName>
</protein>
<accession>C2FX96</accession>
<gene>
    <name evidence="1" type="ORF">HMPREF0765_1952</name>
</gene>
<dbReference type="AlphaFoldDB" id="C2FX96"/>
<comment type="caution">
    <text evidence="1">The sequence shown here is derived from an EMBL/GenBank/DDBJ whole genome shotgun (WGS) entry which is preliminary data.</text>
</comment>
<evidence type="ECO:0000313" key="1">
    <source>
        <dbReference type="EMBL" id="EEI92337.1"/>
    </source>
</evidence>
<dbReference type="Proteomes" id="UP000006241">
    <property type="component" value="Unassembled WGS sequence"/>
</dbReference>
<proteinExistence type="predicted"/>
<dbReference type="HOGENOM" id="CLU_3222223_0_0_10"/>
<reference evidence="1 2" key="1">
    <citation type="submission" date="2009-01" db="EMBL/GenBank/DDBJ databases">
        <authorList>
            <person name="Qin X."/>
            <person name="Bachman B."/>
            <person name="Battles P."/>
            <person name="Bell A."/>
            <person name="Bess C."/>
            <person name="Bickham C."/>
            <person name="Chaboub L."/>
            <person name="Chen D."/>
            <person name="Coyle M."/>
            <person name="Deiros D.R."/>
            <person name="Dinh H."/>
            <person name="Forbes L."/>
            <person name="Fowler G."/>
            <person name="Francisco L."/>
            <person name="Fu Q."/>
            <person name="Gubbala S."/>
            <person name="Hale W."/>
            <person name="Han Y."/>
            <person name="Hemphill L."/>
            <person name="Highlander S.K."/>
            <person name="Hirani K."/>
            <person name="Hogues M."/>
            <person name="Jackson L."/>
            <person name="Jakkamsetti A."/>
            <person name="Javaid M."/>
            <person name="Jiang H."/>
            <person name="Korchina V."/>
            <person name="Kovar C."/>
            <person name="Lara F."/>
            <person name="Lee S."/>
            <person name="Mata R."/>
            <person name="Mathew T."/>
            <person name="Moen C."/>
            <person name="Morales K."/>
            <person name="Munidasa M."/>
            <person name="Nazareth L."/>
            <person name="Ngo R."/>
            <person name="Nguyen L."/>
            <person name="Okwuonu G."/>
            <person name="Ongeri F."/>
            <person name="Patil S."/>
            <person name="Petrosino J."/>
            <person name="Pham C."/>
            <person name="Pham P."/>
            <person name="Pu L.-L."/>
            <person name="Puazo M."/>
            <person name="Raj R."/>
            <person name="Reid J."/>
            <person name="Rouhana J."/>
            <person name="Saada N."/>
            <person name="Shang Y."/>
            <person name="Simmons D."/>
            <person name="Thornton R."/>
            <person name="Warren J."/>
            <person name="Weissenberger G."/>
            <person name="Zhang J."/>
            <person name="Zhang L."/>
            <person name="Zhou C."/>
            <person name="Zhu D."/>
            <person name="Muzny D."/>
            <person name="Worley K."/>
            <person name="Gibbs R."/>
        </authorList>
    </citation>
    <scope>NUCLEOTIDE SEQUENCE [LARGE SCALE GENOMIC DNA]</scope>
    <source>
        <strain evidence="1 2">ATCC 33300</strain>
    </source>
</reference>
<name>C2FX96_SPHSI</name>
<organism evidence="1 2">
    <name type="scientific">Sphingobacterium spiritivorum ATCC 33300</name>
    <dbReference type="NCBI Taxonomy" id="525372"/>
    <lineage>
        <taxon>Bacteria</taxon>
        <taxon>Pseudomonadati</taxon>
        <taxon>Bacteroidota</taxon>
        <taxon>Sphingobacteriia</taxon>
        <taxon>Sphingobacteriales</taxon>
        <taxon>Sphingobacteriaceae</taxon>
        <taxon>Sphingobacterium</taxon>
    </lineage>
</organism>
<dbReference type="EMBL" id="ACHB01000048">
    <property type="protein sequence ID" value="EEI92337.1"/>
    <property type="molecule type" value="Genomic_DNA"/>
</dbReference>